<keyword evidence="2" id="KW-0963">Cytoplasm</keyword>
<reference evidence="6" key="1">
    <citation type="submission" date="2018-11" db="EMBL/GenBank/DDBJ databases">
        <authorList>
            <consortium name="Genoscope - CEA"/>
            <person name="William W."/>
        </authorList>
    </citation>
    <scope>NUCLEOTIDE SEQUENCE</scope>
</reference>
<evidence type="ECO:0000256" key="5">
    <source>
        <dbReference type="ARBA" id="ARBA00023212"/>
    </source>
</evidence>
<keyword evidence="3" id="KW-0493">Microtubule</keyword>
<organism evidence="6">
    <name type="scientific">Brassica oleracea</name>
    <name type="common">Wild cabbage</name>
    <dbReference type="NCBI Taxonomy" id="3712"/>
    <lineage>
        <taxon>Eukaryota</taxon>
        <taxon>Viridiplantae</taxon>
        <taxon>Streptophyta</taxon>
        <taxon>Embryophyta</taxon>
        <taxon>Tracheophyta</taxon>
        <taxon>Spermatophyta</taxon>
        <taxon>Magnoliopsida</taxon>
        <taxon>eudicotyledons</taxon>
        <taxon>Gunneridae</taxon>
        <taxon>Pentapetalae</taxon>
        <taxon>rosids</taxon>
        <taxon>malvids</taxon>
        <taxon>Brassicales</taxon>
        <taxon>Brassicaceae</taxon>
        <taxon>Brassiceae</taxon>
        <taxon>Brassica</taxon>
    </lineage>
</organism>
<evidence type="ECO:0000256" key="3">
    <source>
        <dbReference type="ARBA" id="ARBA00022701"/>
    </source>
</evidence>
<comment type="subcellular location">
    <subcellularLocation>
        <location evidence="1">Cytoplasm</location>
        <location evidence="1">Cytoskeleton</location>
    </subcellularLocation>
</comment>
<dbReference type="GO" id="GO:0007018">
    <property type="term" value="P:microtubule-based movement"/>
    <property type="evidence" value="ECO:0007669"/>
    <property type="project" value="InterPro"/>
</dbReference>
<evidence type="ECO:0000313" key="6">
    <source>
        <dbReference type="EMBL" id="VDD52354.1"/>
    </source>
</evidence>
<dbReference type="GO" id="GO:0005874">
    <property type="term" value="C:microtubule"/>
    <property type="evidence" value="ECO:0007669"/>
    <property type="project" value="UniProtKB-KW"/>
</dbReference>
<dbReference type="AlphaFoldDB" id="A0A3P6FX12"/>
<accession>A0A3P6FX12</accession>
<keyword evidence="4" id="KW-0505">Motor protein</keyword>
<dbReference type="PANTHER" id="PTHR47971:SF8">
    <property type="entry name" value="KINESIN-LIKE PROTEIN"/>
    <property type="match status" value="1"/>
</dbReference>
<name>A0A3P6FX12_BRAOL</name>
<sequence length="253" mass="29223">MLKHFLKSKNLKKAVTNSGFYSSLFISSPPLDLSSAVLMCSNYQGIFPLQVKVIMKLLLQVIVYSLWRERNGRIFREISHRPTAFFRIVDRQMRDRLLSLTPAPSDAHSLLELLHSRLNQSYKPKSNWRNHSVKFSLDQTLAREGRLILIVKLVCDQVFSSKDLGEVQVPEEEALIAAYRKEIEDTMEIVREEMKLLAEVDQPGSMIENYVTEQSFVLSQKAAGLVSLQARLARFQHRLKEQEILSRKRVPPR</sequence>
<proteinExistence type="predicted"/>
<keyword evidence="5" id="KW-0206">Cytoskeleton</keyword>
<dbReference type="EMBL" id="LR031878">
    <property type="protein sequence ID" value="VDD52354.1"/>
    <property type="molecule type" value="Genomic_DNA"/>
</dbReference>
<dbReference type="InterPro" id="IPR027640">
    <property type="entry name" value="Kinesin-like_fam"/>
</dbReference>
<dbReference type="GO" id="GO:0007019">
    <property type="term" value="P:microtubule depolymerization"/>
    <property type="evidence" value="ECO:0007669"/>
    <property type="project" value="TreeGrafter"/>
</dbReference>
<evidence type="ECO:0000256" key="4">
    <source>
        <dbReference type="ARBA" id="ARBA00023175"/>
    </source>
</evidence>
<gene>
    <name evidence="6" type="ORF">BOLC1T04743H</name>
</gene>
<protein>
    <submittedName>
        <fullName evidence="6">Uncharacterized protein</fullName>
    </submittedName>
</protein>
<evidence type="ECO:0000256" key="2">
    <source>
        <dbReference type="ARBA" id="ARBA00022490"/>
    </source>
</evidence>
<dbReference type="PANTHER" id="PTHR47971">
    <property type="entry name" value="KINESIN-RELATED PROTEIN 6"/>
    <property type="match status" value="1"/>
</dbReference>
<evidence type="ECO:0000256" key="1">
    <source>
        <dbReference type="ARBA" id="ARBA00004245"/>
    </source>
</evidence>
<dbReference type="GO" id="GO:0003777">
    <property type="term" value="F:microtubule motor activity"/>
    <property type="evidence" value="ECO:0007669"/>
    <property type="project" value="InterPro"/>
</dbReference>